<dbReference type="Proteomes" id="UP000326979">
    <property type="component" value="Unassembled WGS sequence"/>
</dbReference>
<reference evidence="1 2" key="1">
    <citation type="submission" date="2019-07" db="EMBL/GenBank/DDBJ databases">
        <title>New species of Amycolatopsis and Streptomyces.</title>
        <authorList>
            <person name="Duangmal K."/>
            <person name="Teo W.F.A."/>
            <person name="Lipun K."/>
        </authorList>
    </citation>
    <scope>NUCLEOTIDE SEQUENCE [LARGE SCALE GENOMIC DNA]</scope>
    <source>
        <strain evidence="1 2">TISTR 2346</strain>
    </source>
</reference>
<dbReference type="AlphaFoldDB" id="A0A5N8WCR4"/>
<proteinExistence type="predicted"/>
<organism evidence="1 2">
    <name type="scientific">Streptomyces phyllanthi</name>
    <dbReference type="NCBI Taxonomy" id="1803180"/>
    <lineage>
        <taxon>Bacteria</taxon>
        <taxon>Bacillati</taxon>
        <taxon>Actinomycetota</taxon>
        <taxon>Actinomycetes</taxon>
        <taxon>Kitasatosporales</taxon>
        <taxon>Streptomycetaceae</taxon>
        <taxon>Streptomyces</taxon>
    </lineage>
</organism>
<sequence length="159" mass="16332">MSDSGGSLVTRSTGDLVGTMEAVGFSDVDDAEPLADGWLQVEFADFGRHSAQALVRRTGAPVVMVSYLDSDLGFVEAALPGGGGWTGLLNPELAESYEIGPDEFPVGPAVAGAAAWSAAAGLVGDEALVRRAFTEHADFAEWLFPVLLAGLGIPGAELP</sequence>
<protein>
    <submittedName>
        <fullName evidence="1">Uncharacterized protein</fullName>
    </submittedName>
</protein>
<comment type="caution">
    <text evidence="1">The sequence shown here is derived from an EMBL/GenBank/DDBJ whole genome shotgun (WGS) entry which is preliminary data.</text>
</comment>
<evidence type="ECO:0000313" key="2">
    <source>
        <dbReference type="Proteomes" id="UP000326979"/>
    </source>
</evidence>
<name>A0A5N8WCR4_9ACTN</name>
<gene>
    <name evidence="1" type="ORF">FNH04_36785</name>
</gene>
<dbReference type="EMBL" id="VJZE01000427">
    <property type="protein sequence ID" value="MPY45263.1"/>
    <property type="molecule type" value="Genomic_DNA"/>
</dbReference>
<accession>A0A5N8WCR4</accession>
<keyword evidence="2" id="KW-1185">Reference proteome</keyword>
<dbReference type="OrthoDB" id="4260153at2"/>
<dbReference type="RefSeq" id="WP_152790176.1">
    <property type="nucleotide sequence ID" value="NZ_BAABEQ010000020.1"/>
</dbReference>
<evidence type="ECO:0000313" key="1">
    <source>
        <dbReference type="EMBL" id="MPY45263.1"/>
    </source>
</evidence>